<evidence type="ECO:0000256" key="9">
    <source>
        <dbReference type="SAM" id="Phobius"/>
    </source>
</evidence>
<name>A0ABS2NR68_9FIRM</name>
<evidence type="ECO:0000256" key="4">
    <source>
        <dbReference type="ARBA" id="ARBA00022475"/>
    </source>
</evidence>
<dbReference type="PIRSF" id="PIRSF037778">
    <property type="entry name" value="UCP037778_transp_RibU"/>
    <property type="match status" value="1"/>
</dbReference>
<dbReference type="PANTHER" id="PTHR38438">
    <property type="entry name" value="RIBOFLAVIN TRANSPORTER RIBU"/>
    <property type="match status" value="1"/>
</dbReference>
<keyword evidence="7 8" id="KW-0472">Membrane</keyword>
<accession>A0ABS2NR68</accession>
<evidence type="ECO:0000256" key="3">
    <source>
        <dbReference type="ARBA" id="ARBA00022448"/>
    </source>
</evidence>
<gene>
    <name evidence="10" type="ORF">JOC73_001986</name>
</gene>
<reference evidence="10 11" key="1">
    <citation type="submission" date="2021-01" db="EMBL/GenBank/DDBJ databases">
        <title>Genomic Encyclopedia of Type Strains, Phase IV (KMG-IV): sequencing the most valuable type-strain genomes for metagenomic binning, comparative biology and taxonomic classification.</title>
        <authorList>
            <person name="Goeker M."/>
        </authorList>
    </citation>
    <scope>NUCLEOTIDE SEQUENCE [LARGE SCALE GENOMIC DNA]</scope>
    <source>
        <strain evidence="10 11">DSM 25890</strain>
    </source>
</reference>
<dbReference type="PANTHER" id="PTHR38438:SF1">
    <property type="entry name" value="RIBOFLAVIN TRANSPORTER RIBU"/>
    <property type="match status" value="1"/>
</dbReference>
<protein>
    <recommendedName>
        <fullName evidence="8">Riboflavin transporter</fullName>
    </recommendedName>
</protein>
<feature type="transmembrane region" description="Helical" evidence="9">
    <location>
        <begin position="171"/>
        <end position="195"/>
    </location>
</feature>
<dbReference type="Pfam" id="PF12822">
    <property type="entry name" value="ECF_trnsprt"/>
    <property type="match status" value="1"/>
</dbReference>
<evidence type="ECO:0000256" key="1">
    <source>
        <dbReference type="ARBA" id="ARBA00004651"/>
    </source>
</evidence>
<evidence type="ECO:0000256" key="2">
    <source>
        <dbReference type="ARBA" id="ARBA00005540"/>
    </source>
</evidence>
<dbReference type="InterPro" id="IPR024529">
    <property type="entry name" value="ECF_trnsprt_substrate-spec"/>
</dbReference>
<evidence type="ECO:0000256" key="6">
    <source>
        <dbReference type="ARBA" id="ARBA00022989"/>
    </source>
</evidence>
<dbReference type="Gene3D" id="1.10.1760.20">
    <property type="match status" value="1"/>
</dbReference>
<comment type="subcellular location">
    <subcellularLocation>
        <location evidence="1">Cell membrane</location>
        <topology evidence="1">Multi-pass membrane protein</topology>
    </subcellularLocation>
</comment>
<dbReference type="InterPro" id="IPR025720">
    <property type="entry name" value="RibU"/>
</dbReference>
<dbReference type="EMBL" id="JAFBEE010000012">
    <property type="protein sequence ID" value="MBM7615416.1"/>
    <property type="molecule type" value="Genomic_DNA"/>
</dbReference>
<keyword evidence="4 8" id="KW-1003">Cell membrane</keyword>
<feature type="transmembrane region" description="Helical" evidence="9">
    <location>
        <begin position="21"/>
        <end position="42"/>
    </location>
</feature>
<comment type="similarity">
    <text evidence="2 8">Belongs to the prokaryotic riboflavin transporter (P-RFT) (TC 2.A.87) family.</text>
</comment>
<proteinExistence type="inferred from homology"/>
<feature type="transmembrane region" description="Helical" evidence="9">
    <location>
        <begin position="54"/>
        <end position="80"/>
    </location>
</feature>
<feature type="transmembrane region" description="Helical" evidence="9">
    <location>
        <begin position="92"/>
        <end position="111"/>
    </location>
</feature>
<keyword evidence="6 9" id="KW-1133">Transmembrane helix</keyword>
<dbReference type="RefSeq" id="WP_204402586.1">
    <property type="nucleotide sequence ID" value="NZ_JAFBEE010000012.1"/>
</dbReference>
<sequence length="205" mass="22296">MHRVSTGYGTRKKTMSTKTMVKVSILSVMAFILMLMEFPIPIFPGFLKVDFSDVPALIGGFALGPVAGALIQLVKVLLFFITKTETGGIGELANFIVGAGFVVPAAMIYHLKKDRKHAILGVIVGTICMAIAGVLANLYIIIPFYTKIFPLEVIVEMGTVVNSRIVDLESLVMYGITPFNLFKGTIIGIVTIIIYKKISPLLKNN</sequence>
<evidence type="ECO:0000313" key="11">
    <source>
        <dbReference type="Proteomes" id="UP001314796"/>
    </source>
</evidence>
<dbReference type="Proteomes" id="UP001314796">
    <property type="component" value="Unassembled WGS sequence"/>
</dbReference>
<evidence type="ECO:0000313" key="10">
    <source>
        <dbReference type="EMBL" id="MBM7615416.1"/>
    </source>
</evidence>
<evidence type="ECO:0000256" key="7">
    <source>
        <dbReference type="ARBA" id="ARBA00023136"/>
    </source>
</evidence>
<keyword evidence="5 9" id="KW-0812">Transmembrane</keyword>
<organism evidence="10 11">
    <name type="scientific">Alkaliphilus hydrothermalis</name>
    <dbReference type="NCBI Taxonomy" id="1482730"/>
    <lineage>
        <taxon>Bacteria</taxon>
        <taxon>Bacillati</taxon>
        <taxon>Bacillota</taxon>
        <taxon>Clostridia</taxon>
        <taxon>Peptostreptococcales</taxon>
        <taxon>Natronincolaceae</taxon>
        <taxon>Alkaliphilus</taxon>
    </lineage>
</organism>
<keyword evidence="3 8" id="KW-0813">Transport</keyword>
<evidence type="ECO:0000256" key="5">
    <source>
        <dbReference type="ARBA" id="ARBA00022692"/>
    </source>
</evidence>
<evidence type="ECO:0000256" key="8">
    <source>
        <dbReference type="PIRNR" id="PIRNR037778"/>
    </source>
</evidence>
<comment type="caution">
    <text evidence="10">The sequence shown here is derived from an EMBL/GenBank/DDBJ whole genome shotgun (WGS) entry which is preliminary data.</text>
</comment>
<keyword evidence="11" id="KW-1185">Reference proteome</keyword>
<comment type="function">
    <text evidence="8">Probably a riboflavin-binding protein that interacts with the energy-coupling factor (ECF) ABC-transporter complex.</text>
</comment>
<feature type="transmembrane region" description="Helical" evidence="9">
    <location>
        <begin position="117"/>
        <end position="141"/>
    </location>
</feature>